<name>A0AAE0EE53_9ROSI</name>
<evidence type="ECO:0000313" key="2">
    <source>
        <dbReference type="EMBL" id="KAK3224784.1"/>
    </source>
</evidence>
<dbReference type="InterPro" id="IPR052929">
    <property type="entry name" value="RNase_H-like_EbsB-rel"/>
</dbReference>
<dbReference type="InterPro" id="IPR002156">
    <property type="entry name" value="RNaseH_domain"/>
</dbReference>
<dbReference type="PANTHER" id="PTHR47074:SF79">
    <property type="entry name" value="PUTATIVE-RELATED"/>
    <property type="match status" value="1"/>
</dbReference>
<evidence type="ECO:0000313" key="3">
    <source>
        <dbReference type="Proteomes" id="UP001281410"/>
    </source>
</evidence>
<dbReference type="AlphaFoldDB" id="A0AAE0EE53"/>
<dbReference type="GO" id="GO:0004523">
    <property type="term" value="F:RNA-DNA hybrid ribonuclease activity"/>
    <property type="evidence" value="ECO:0007669"/>
    <property type="project" value="InterPro"/>
</dbReference>
<dbReference type="CDD" id="cd06222">
    <property type="entry name" value="RNase_H_like"/>
    <property type="match status" value="1"/>
</dbReference>
<dbReference type="SUPFAM" id="SSF53098">
    <property type="entry name" value="Ribonuclease H-like"/>
    <property type="match status" value="1"/>
</dbReference>
<accession>A0AAE0EE53</accession>
<dbReference type="GO" id="GO:0003676">
    <property type="term" value="F:nucleic acid binding"/>
    <property type="evidence" value="ECO:0007669"/>
    <property type="project" value="InterPro"/>
</dbReference>
<keyword evidence="3" id="KW-1185">Reference proteome</keyword>
<organism evidence="2 3">
    <name type="scientific">Dipteronia sinensis</name>
    <dbReference type="NCBI Taxonomy" id="43782"/>
    <lineage>
        <taxon>Eukaryota</taxon>
        <taxon>Viridiplantae</taxon>
        <taxon>Streptophyta</taxon>
        <taxon>Embryophyta</taxon>
        <taxon>Tracheophyta</taxon>
        <taxon>Spermatophyta</taxon>
        <taxon>Magnoliopsida</taxon>
        <taxon>eudicotyledons</taxon>
        <taxon>Gunneridae</taxon>
        <taxon>Pentapetalae</taxon>
        <taxon>rosids</taxon>
        <taxon>malvids</taxon>
        <taxon>Sapindales</taxon>
        <taxon>Sapindaceae</taxon>
        <taxon>Hippocastanoideae</taxon>
        <taxon>Acereae</taxon>
        <taxon>Dipteronia</taxon>
    </lineage>
</organism>
<sequence length="222" mass="24399">MLGSRDGCGGVELLCVTWWRIWYRRNQVVNYQVGLGDIEVCMWSEFFIHDFRQSLVKENPRRMGSWVTPRWQAPEVGIFKINTDKAVVTKDGVSGLGVVIRDDKGFVRASACYGFKVNYHPQIAEALAIYKGILLTVNTGLLPAMLESDALTVVNVIRSQVLPSADEVVVISDILCAINGTNILSMNFVLRVANMVAHGLAKLALSYVGGRLPDLSGKPCVG</sequence>
<reference evidence="2" key="1">
    <citation type="journal article" date="2023" name="Plant J.">
        <title>Genome sequences and population genomics provide insights into the demographic history, inbreeding, and mutation load of two 'living fossil' tree species of Dipteronia.</title>
        <authorList>
            <person name="Feng Y."/>
            <person name="Comes H.P."/>
            <person name="Chen J."/>
            <person name="Zhu S."/>
            <person name="Lu R."/>
            <person name="Zhang X."/>
            <person name="Li P."/>
            <person name="Qiu J."/>
            <person name="Olsen K.M."/>
            <person name="Qiu Y."/>
        </authorList>
    </citation>
    <scope>NUCLEOTIDE SEQUENCE</scope>
    <source>
        <strain evidence="2">NBL</strain>
    </source>
</reference>
<dbReference type="EMBL" id="JANJYJ010000002">
    <property type="protein sequence ID" value="KAK3224784.1"/>
    <property type="molecule type" value="Genomic_DNA"/>
</dbReference>
<dbReference type="Gene3D" id="3.30.420.10">
    <property type="entry name" value="Ribonuclease H-like superfamily/Ribonuclease H"/>
    <property type="match status" value="1"/>
</dbReference>
<dbReference type="Pfam" id="PF13456">
    <property type="entry name" value="RVT_3"/>
    <property type="match status" value="1"/>
</dbReference>
<protein>
    <recommendedName>
        <fullName evidence="1">RNase H type-1 domain-containing protein</fullName>
    </recommendedName>
</protein>
<dbReference type="PANTHER" id="PTHR47074">
    <property type="entry name" value="BNAC02G40300D PROTEIN"/>
    <property type="match status" value="1"/>
</dbReference>
<gene>
    <name evidence="2" type="ORF">Dsin_004646</name>
</gene>
<proteinExistence type="predicted"/>
<dbReference type="Proteomes" id="UP001281410">
    <property type="component" value="Unassembled WGS sequence"/>
</dbReference>
<comment type="caution">
    <text evidence="2">The sequence shown here is derived from an EMBL/GenBank/DDBJ whole genome shotgun (WGS) entry which is preliminary data.</text>
</comment>
<dbReference type="InterPro" id="IPR044730">
    <property type="entry name" value="RNase_H-like_dom_plant"/>
</dbReference>
<evidence type="ECO:0000259" key="1">
    <source>
        <dbReference type="Pfam" id="PF13456"/>
    </source>
</evidence>
<feature type="domain" description="RNase H type-1" evidence="1">
    <location>
        <begin position="82"/>
        <end position="204"/>
    </location>
</feature>
<dbReference type="InterPro" id="IPR012337">
    <property type="entry name" value="RNaseH-like_sf"/>
</dbReference>
<dbReference type="InterPro" id="IPR036397">
    <property type="entry name" value="RNaseH_sf"/>
</dbReference>